<dbReference type="Proteomes" id="UP001195483">
    <property type="component" value="Unassembled WGS sequence"/>
</dbReference>
<reference evidence="4" key="2">
    <citation type="journal article" date="2021" name="Genome Biol. Evol.">
        <title>Developing a high-quality reference genome for a parasitic bivalve with doubly uniparental inheritance (Bivalvia: Unionida).</title>
        <authorList>
            <person name="Smith C.H."/>
        </authorList>
    </citation>
    <scope>NUCLEOTIDE SEQUENCE</scope>
    <source>
        <strain evidence="4">CHS0354</strain>
        <tissue evidence="4">Mantle</tissue>
    </source>
</reference>
<evidence type="ECO:0000259" key="3">
    <source>
        <dbReference type="Pfam" id="PF16026"/>
    </source>
</evidence>
<comment type="caution">
    <text evidence="4">The sequence shown here is derived from an EMBL/GenBank/DDBJ whole genome shotgun (WGS) entry which is preliminary data.</text>
</comment>
<feature type="compositionally biased region" description="Low complexity" evidence="2">
    <location>
        <begin position="199"/>
        <end position="211"/>
    </location>
</feature>
<protein>
    <recommendedName>
        <fullName evidence="3">Mitochondria-eating protein C-terminal domain-containing protein</fullName>
    </recommendedName>
</protein>
<evidence type="ECO:0000256" key="2">
    <source>
        <dbReference type="SAM" id="MobiDB-lite"/>
    </source>
</evidence>
<feature type="region of interest" description="Disordered" evidence="2">
    <location>
        <begin position="199"/>
        <end position="225"/>
    </location>
</feature>
<reference evidence="4" key="1">
    <citation type="journal article" date="2021" name="Genome Biol. Evol.">
        <title>A High-Quality Reference Genome for a Parasitic Bivalve with Doubly Uniparental Inheritance (Bivalvia: Unionida).</title>
        <authorList>
            <person name="Smith C.H."/>
        </authorList>
    </citation>
    <scope>NUCLEOTIDE SEQUENCE</scope>
    <source>
        <strain evidence="4">CHS0354</strain>
    </source>
</reference>
<dbReference type="AlphaFoldDB" id="A0AAE0RUV7"/>
<dbReference type="Pfam" id="PF16026">
    <property type="entry name" value="MIEAP"/>
    <property type="match status" value="1"/>
</dbReference>
<evidence type="ECO:0000313" key="4">
    <source>
        <dbReference type="EMBL" id="KAK3579950.1"/>
    </source>
</evidence>
<accession>A0AAE0RUV7</accession>
<evidence type="ECO:0000256" key="1">
    <source>
        <dbReference type="SAM" id="Coils"/>
    </source>
</evidence>
<dbReference type="InterPro" id="IPR031981">
    <property type="entry name" value="MIEAP_C"/>
</dbReference>
<dbReference type="EMBL" id="JAEAOA010001962">
    <property type="protein sequence ID" value="KAK3579950.1"/>
    <property type="molecule type" value="Genomic_DNA"/>
</dbReference>
<feature type="domain" description="Mitochondria-eating protein C-terminal" evidence="3">
    <location>
        <begin position="338"/>
        <end position="451"/>
    </location>
</feature>
<feature type="coiled-coil region" evidence="1">
    <location>
        <begin position="107"/>
        <end position="148"/>
    </location>
</feature>
<gene>
    <name evidence="4" type="ORF">CHS0354_033468</name>
</gene>
<keyword evidence="1" id="KW-0175">Coiled coil</keyword>
<proteinExistence type="predicted"/>
<name>A0AAE0RUV7_9BIVA</name>
<organism evidence="4 5">
    <name type="scientific">Potamilus streckersoni</name>
    <dbReference type="NCBI Taxonomy" id="2493646"/>
    <lineage>
        <taxon>Eukaryota</taxon>
        <taxon>Metazoa</taxon>
        <taxon>Spiralia</taxon>
        <taxon>Lophotrochozoa</taxon>
        <taxon>Mollusca</taxon>
        <taxon>Bivalvia</taxon>
        <taxon>Autobranchia</taxon>
        <taxon>Heteroconchia</taxon>
        <taxon>Palaeoheterodonta</taxon>
        <taxon>Unionida</taxon>
        <taxon>Unionoidea</taxon>
        <taxon>Unionidae</taxon>
        <taxon>Ambleminae</taxon>
        <taxon>Lampsilini</taxon>
        <taxon>Potamilus</taxon>
    </lineage>
</organism>
<reference evidence="4" key="3">
    <citation type="submission" date="2023-05" db="EMBL/GenBank/DDBJ databases">
        <authorList>
            <person name="Smith C.H."/>
        </authorList>
    </citation>
    <scope>NUCLEOTIDE SEQUENCE</scope>
    <source>
        <strain evidence="4">CHS0354</strain>
        <tissue evidence="4">Mantle</tissue>
    </source>
</reference>
<feature type="region of interest" description="Disordered" evidence="2">
    <location>
        <begin position="264"/>
        <end position="289"/>
    </location>
</feature>
<keyword evidence="5" id="KW-1185">Reference proteome</keyword>
<evidence type="ECO:0000313" key="5">
    <source>
        <dbReference type="Proteomes" id="UP001195483"/>
    </source>
</evidence>
<sequence length="455" mass="52803">MATTEQPISQRIPEDVYLCVKRMYQRFNDRKYKGHENEILLRTVQTAKDIWNKYQAFEQISPSETNMFLLNYVKMNFEEKDLNKERLGDIIFKLHALVKIFVPDENALGGNKELEMLQKKIDKLQKQKADLEKNLHEERKAKEDLFQRLSMVAADRIKMGNPEIADLSDPNRPMKLAEEFNNLYSNAWSDAFERLQQNMNSGSSHSRSENSFQQSSRKPDSKNEEEEITRMLYKVLKSCYEWSQKVADYQKGAIIKAGMGNIDFDNNQMRSNESNKDFPPMMTSPSQGKAQRQQEKIAWDAKRPSPLDSQRSTNGIQGSILPMTSPPQEQMQGELAQEMECSVLDYPAKEFMRCSGVESAKILPEKICQKVMEDRKYQDIEAYVQKCAQLCWLMRIQLPPIELLFDIEPDGKFDHTYYKPYTTSGEKIAYPVWPAMLLHKDGPILSLGVVQCKKR</sequence>